<dbReference type="FunFam" id="1.10.287.990:FF:000001">
    <property type="entry name" value="Superoxide dismutase"/>
    <property type="match status" value="1"/>
</dbReference>
<dbReference type="InterPro" id="IPR019833">
    <property type="entry name" value="Mn/Fe_SOD_BS"/>
</dbReference>
<feature type="binding site" evidence="6">
    <location>
        <position position="172"/>
    </location>
    <ligand>
        <name>Mn(2+)</name>
        <dbReference type="ChEBI" id="CHEBI:29035"/>
    </ligand>
</feature>
<feature type="domain" description="Manganese/iron superoxide dismutase N-terminal" evidence="8">
    <location>
        <begin position="5"/>
        <end position="87"/>
    </location>
</feature>
<dbReference type="PRINTS" id="PR01703">
    <property type="entry name" value="MNSODISMTASE"/>
</dbReference>
<organism evidence="10 11">
    <name type="scientific">Rhizoctonia solani</name>
    <dbReference type="NCBI Taxonomy" id="456999"/>
    <lineage>
        <taxon>Eukaryota</taxon>
        <taxon>Fungi</taxon>
        <taxon>Dikarya</taxon>
        <taxon>Basidiomycota</taxon>
        <taxon>Agaricomycotina</taxon>
        <taxon>Agaricomycetes</taxon>
        <taxon>Cantharellales</taxon>
        <taxon>Ceratobasidiaceae</taxon>
        <taxon>Rhizoctonia</taxon>
    </lineage>
</organism>
<dbReference type="Gene3D" id="3.55.40.20">
    <property type="entry name" value="Iron/manganese superoxide dismutase, C-terminal domain"/>
    <property type="match status" value="1"/>
</dbReference>
<dbReference type="FunFam" id="3.55.40.20:FF:000004">
    <property type="entry name" value="Superoxide dismutase [Fe]"/>
    <property type="match status" value="1"/>
</dbReference>
<proteinExistence type="inferred from homology"/>
<keyword evidence="2 6" id="KW-0479">Metal-binding</keyword>
<evidence type="ECO:0000256" key="3">
    <source>
        <dbReference type="ARBA" id="ARBA00022862"/>
    </source>
</evidence>
<evidence type="ECO:0000256" key="1">
    <source>
        <dbReference type="ARBA" id="ARBA00008714"/>
    </source>
</evidence>
<dbReference type="GO" id="GO:0004784">
    <property type="term" value="F:superoxide dismutase activity"/>
    <property type="evidence" value="ECO:0007669"/>
    <property type="project" value="UniProtKB-EC"/>
</dbReference>
<accession>A0A8H3HTF7</accession>
<evidence type="ECO:0000259" key="9">
    <source>
        <dbReference type="Pfam" id="PF02777"/>
    </source>
</evidence>
<dbReference type="InterPro" id="IPR001189">
    <property type="entry name" value="Mn/Fe_SOD"/>
</dbReference>
<dbReference type="PANTHER" id="PTHR11404:SF6">
    <property type="entry name" value="SUPEROXIDE DISMUTASE [MN], MITOCHONDRIAL"/>
    <property type="match status" value="1"/>
</dbReference>
<dbReference type="InterPro" id="IPR050265">
    <property type="entry name" value="Fe/Mn_Superoxide_Dismutase"/>
</dbReference>
<dbReference type="PIRSF" id="PIRSF000349">
    <property type="entry name" value="SODismutase"/>
    <property type="match status" value="1"/>
</dbReference>
<comment type="similarity">
    <text evidence="1 7">Belongs to the iron/manganese superoxide dismutase family.</text>
</comment>
<keyword evidence="4 7" id="KW-0560">Oxidoreductase</keyword>
<dbReference type="InterPro" id="IPR019831">
    <property type="entry name" value="Mn/Fe_SOD_N"/>
</dbReference>
<evidence type="ECO:0000313" key="10">
    <source>
        <dbReference type="EMBL" id="CAE6533919.1"/>
    </source>
</evidence>
<sequence length="205" mass="23263">MSQVTLPDLPYAYNALHPYISEEVMTLHHKNHHQTYVNGYNTAVESLSKLVGDSSPAATRQQIALQSAIKSKGGGHINHSLFWKNLAPADSEDTKLGEETPLREAVNLAYENLEKFQASFNTTALSIQGYGWCWLVLNTMGKEKRLEIITTPDQDPVLPPYVPILGVDMWEHAFYLQYNNVKQDYLAAIWNVINWKEAERRFAEA</sequence>
<feature type="binding site" evidence="6">
    <location>
        <position position="168"/>
    </location>
    <ligand>
        <name>Mn(2+)</name>
        <dbReference type="ChEBI" id="CHEBI:29035"/>
    </ligand>
</feature>
<dbReference type="EMBL" id="CAJMXA010004081">
    <property type="protein sequence ID" value="CAE6533919.1"/>
    <property type="molecule type" value="Genomic_DNA"/>
</dbReference>
<protein>
    <recommendedName>
        <fullName evidence="7">Superoxide dismutase</fullName>
        <ecNumber evidence="7">1.15.1.1</ecNumber>
    </recommendedName>
</protein>
<dbReference type="EC" id="1.15.1.1" evidence="7"/>
<keyword evidence="3" id="KW-0049">Antioxidant</keyword>
<dbReference type="GO" id="GO:0030145">
    <property type="term" value="F:manganese ion binding"/>
    <property type="evidence" value="ECO:0007669"/>
    <property type="project" value="TreeGrafter"/>
</dbReference>
<evidence type="ECO:0000256" key="2">
    <source>
        <dbReference type="ARBA" id="ARBA00022723"/>
    </source>
</evidence>
<dbReference type="Proteomes" id="UP000663853">
    <property type="component" value="Unassembled WGS sequence"/>
</dbReference>
<feature type="binding site" evidence="6">
    <location>
        <position position="28"/>
    </location>
    <ligand>
        <name>Mn(2+)</name>
        <dbReference type="ChEBI" id="CHEBI:29035"/>
    </ligand>
</feature>
<evidence type="ECO:0000256" key="7">
    <source>
        <dbReference type="RuleBase" id="RU000414"/>
    </source>
</evidence>
<dbReference type="Gene3D" id="1.10.287.990">
    <property type="entry name" value="Fe,Mn superoxide dismutase (SOD) domain"/>
    <property type="match status" value="1"/>
</dbReference>
<reference evidence="10" key="1">
    <citation type="submission" date="2021-01" db="EMBL/GenBank/DDBJ databases">
        <authorList>
            <person name="Kaushik A."/>
        </authorList>
    </citation>
    <scope>NUCLEOTIDE SEQUENCE</scope>
    <source>
        <strain evidence="10">AG6-10EEA</strain>
    </source>
</reference>
<dbReference type="AlphaFoldDB" id="A0A8H3HTF7"/>
<dbReference type="SUPFAM" id="SSF46609">
    <property type="entry name" value="Fe,Mn superoxide dismutase (SOD), N-terminal domain"/>
    <property type="match status" value="1"/>
</dbReference>
<dbReference type="PROSITE" id="PS00088">
    <property type="entry name" value="SOD_MN"/>
    <property type="match status" value="1"/>
</dbReference>
<evidence type="ECO:0000256" key="6">
    <source>
        <dbReference type="PIRSR" id="PIRSR000349-1"/>
    </source>
</evidence>
<comment type="catalytic activity">
    <reaction evidence="5 7">
        <text>2 superoxide + 2 H(+) = H2O2 + O2</text>
        <dbReference type="Rhea" id="RHEA:20696"/>
        <dbReference type="ChEBI" id="CHEBI:15378"/>
        <dbReference type="ChEBI" id="CHEBI:15379"/>
        <dbReference type="ChEBI" id="CHEBI:16240"/>
        <dbReference type="ChEBI" id="CHEBI:18421"/>
        <dbReference type="EC" id="1.15.1.1"/>
    </reaction>
</comment>
<comment type="caution">
    <text evidence="10">The sequence shown here is derived from an EMBL/GenBank/DDBJ whole genome shotgun (WGS) entry which is preliminary data.</text>
</comment>
<dbReference type="InterPro" id="IPR036314">
    <property type="entry name" value="SOD_C_sf"/>
</dbReference>
<dbReference type="SUPFAM" id="SSF54719">
    <property type="entry name" value="Fe,Mn superoxide dismutase (SOD), C-terminal domain"/>
    <property type="match status" value="1"/>
</dbReference>
<dbReference type="Pfam" id="PF00081">
    <property type="entry name" value="Sod_Fe_N"/>
    <property type="match status" value="1"/>
</dbReference>
<evidence type="ECO:0000259" key="8">
    <source>
        <dbReference type="Pfam" id="PF00081"/>
    </source>
</evidence>
<dbReference type="GO" id="GO:0005739">
    <property type="term" value="C:mitochondrion"/>
    <property type="evidence" value="ECO:0007669"/>
    <property type="project" value="TreeGrafter"/>
</dbReference>
<comment type="function">
    <text evidence="7">Destroys radicals which are normally produced within the cells and which are toxic to biological systems.</text>
</comment>
<gene>
    <name evidence="10" type="ORF">RDB_LOCUS173999</name>
</gene>
<dbReference type="InterPro" id="IPR019832">
    <property type="entry name" value="Mn/Fe_SOD_C"/>
</dbReference>
<dbReference type="PANTHER" id="PTHR11404">
    <property type="entry name" value="SUPEROXIDE DISMUTASE 2"/>
    <property type="match status" value="1"/>
</dbReference>
<feature type="domain" description="Manganese/iron superoxide dismutase C-terminal" evidence="9">
    <location>
        <begin position="100"/>
        <end position="201"/>
    </location>
</feature>
<evidence type="ECO:0000256" key="5">
    <source>
        <dbReference type="ARBA" id="ARBA00049204"/>
    </source>
</evidence>
<dbReference type="Pfam" id="PF02777">
    <property type="entry name" value="Sod_Fe_C"/>
    <property type="match status" value="1"/>
</dbReference>
<dbReference type="InterPro" id="IPR036324">
    <property type="entry name" value="Mn/Fe_SOD_N_sf"/>
</dbReference>
<evidence type="ECO:0000256" key="4">
    <source>
        <dbReference type="ARBA" id="ARBA00023002"/>
    </source>
</evidence>
<feature type="binding site" evidence="6">
    <location>
        <position position="79"/>
    </location>
    <ligand>
        <name>Mn(2+)</name>
        <dbReference type="ChEBI" id="CHEBI:29035"/>
    </ligand>
</feature>
<name>A0A8H3HTF7_9AGAM</name>
<evidence type="ECO:0000313" key="11">
    <source>
        <dbReference type="Proteomes" id="UP000663853"/>
    </source>
</evidence>